<protein>
    <submittedName>
        <fullName evidence="2">Uncharacterized protein</fullName>
    </submittedName>
</protein>
<proteinExistence type="predicted"/>
<evidence type="ECO:0000313" key="2">
    <source>
        <dbReference type="EMBL" id="CAB4127162.1"/>
    </source>
</evidence>
<sequence>MDLLDVAPTLPGYTAETEAAIIAGRRPTMGEYLGASVREGYWNTTTGALSAYGEAEQAGKQGEALTREAWRASPQYREGLSYDERMTTERAVAMARTFDDNRYRRAVLGARDAGALETALGFGGQLLGSVPDPVNFLPFAGSASRGMRIGAASLEADALLARGLNRAATAMEAPGVTGGLFRGAFEGAAGNLAAAPAVYSAQAYFGDEVTFDRVVADIAMGALVGGGFGAAGGLLGRVGSRLNPDAVAAVRVLDAAAADLAAGRRVEVPPDLAVSAVNDAIIRSAPPEAAPFIRTDDAGRQTLGDLPTRPDGAPLSREELADVLAQRGATEELRGLLADIERRRAEGTLTPEQARGVLETVAGLKPTDRAPTAAENLAAIVQKIEERITAGTLTPEQGKALVGQVAEVRARSTLDDAHRWYTEALTAQQHAKRLAAAPPDAEPRMPDAAQRQAGKDGKPAAQPKAAAPGKAEAADPELTAAMGEVEQMRAEGRFTPADEAALKVGDEAAAEAEAIAKGLEEAAVCMMARMA</sequence>
<name>A0A6J5L0M7_9CAUD</name>
<feature type="compositionally biased region" description="Low complexity" evidence="1">
    <location>
        <begin position="459"/>
        <end position="471"/>
    </location>
</feature>
<gene>
    <name evidence="2" type="ORF">UFOVP78_56</name>
</gene>
<organism evidence="2">
    <name type="scientific">uncultured Caudovirales phage</name>
    <dbReference type="NCBI Taxonomy" id="2100421"/>
    <lineage>
        <taxon>Viruses</taxon>
        <taxon>Duplodnaviria</taxon>
        <taxon>Heunggongvirae</taxon>
        <taxon>Uroviricota</taxon>
        <taxon>Caudoviricetes</taxon>
        <taxon>Peduoviridae</taxon>
        <taxon>Maltschvirus</taxon>
        <taxon>Maltschvirus maltsch</taxon>
    </lineage>
</organism>
<evidence type="ECO:0000256" key="1">
    <source>
        <dbReference type="SAM" id="MobiDB-lite"/>
    </source>
</evidence>
<accession>A0A6J5L0M7</accession>
<dbReference type="EMBL" id="LR796203">
    <property type="protein sequence ID" value="CAB4127162.1"/>
    <property type="molecule type" value="Genomic_DNA"/>
</dbReference>
<reference evidence="2" key="1">
    <citation type="submission" date="2020-04" db="EMBL/GenBank/DDBJ databases">
        <authorList>
            <person name="Chiriac C."/>
            <person name="Salcher M."/>
            <person name="Ghai R."/>
            <person name="Kavagutti S V."/>
        </authorList>
    </citation>
    <scope>NUCLEOTIDE SEQUENCE</scope>
</reference>
<feature type="region of interest" description="Disordered" evidence="1">
    <location>
        <begin position="430"/>
        <end position="476"/>
    </location>
</feature>